<organism evidence="4 5">
    <name type="scientific">Luethyella okanaganae</name>
    <dbReference type="NCBI Taxonomy" id="69372"/>
    <lineage>
        <taxon>Bacteria</taxon>
        <taxon>Bacillati</taxon>
        <taxon>Actinomycetota</taxon>
        <taxon>Actinomycetes</taxon>
        <taxon>Micrococcales</taxon>
        <taxon>Microbacteriaceae</taxon>
        <taxon>Luethyella</taxon>
    </lineage>
</organism>
<reference evidence="5" key="1">
    <citation type="journal article" date="2019" name="Int. J. Syst. Evol. Microbiol.">
        <title>The Global Catalogue of Microorganisms (GCM) 10K type strain sequencing project: providing services to taxonomists for standard genome sequencing and annotation.</title>
        <authorList>
            <consortium name="The Broad Institute Genomics Platform"/>
            <consortium name="The Broad Institute Genome Sequencing Center for Infectious Disease"/>
            <person name="Wu L."/>
            <person name="Ma J."/>
        </authorList>
    </citation>
    <scope>NUCLEOTIDE SEQUENCE [LARGE SCALE GENOMIC DNA]</scope>
    <source>
        <strain evidence="5">CCUG 43304</strain>
    </source>
</reference>
<dbReference type="PANTHER" id="PTHR30328:SF54">
    <property type="entry name" value="HTH-TYPE TRANSCRIPTIONAL REPRESSOR SCO4008"/>
    <property type="match status" value="1"/>
</dbReference>
<dbReference type="Pfam" id="PF17926">
    <property type="entry name" value="TetR_C_21"/>
    <property type="match status" value="1"/>
</dbReference>
<comment type="caution">
    <text evidence="4">The sequence shown here is derived from an EMBL/GenBank/DDBJ whole genome shotgun (WGS) entry which is preliminary data.</text>
</comment>
<dbReference type="EMBL" id="JBHSTP010000002">
    <property type="protein sequence ID" value="MFC6355999.1"/>
    <property type="molecule type" value="Genomic_DNA"/>
</dbReference>
<dbReference type="InterPro" id="IPR001647">
    <property type="entry name" value="HTH_TetR"/>
</dbReference>
<gene>
    <name evidence="4" type="ORF">ACFQB0_07760</name>
</gene>
<keyword evidence="1 2" id="KW-0238">DNA-binding</keyword>
<dbReference type="RefSeq" id="WP_386729810.1">
    <property type="nucleotide sequence ID" value="NZ_JBHSTP010000002.1"/>
</dbReference>
<dbReference type="PANTHER" id="PTHR30328">
    <property type="entry name" value="TRANSCRIPTIONAL REPRESSOR"/>
    <property type="match status" value="1"/>
</dbReference>
<dbReference type="PROSITE" id="PS50977">
    <property type="entry name" value="HTH_TETR_2"/>
    <property type="match status" value="1"/>
</dbReference>
<dbReference type="InterPro" id="IPR009057">
    <property type="entry name" value="Homeodomain-like_sf"/>
</dbReference>
<dbReference type="InterPro" id="IPR041467">
    <property type="entry name" value="Sco4008_C"/>
</dbReference>
<evidence type="ECO:0000256" key="2">
    <source>
        <dbReference type="PROSITE-ProRule" id="PRU00335"/>
    </source>
</evidence>
<dbReference type="SUPFAM" id="SSF48498">
    <property type="entry name" value="Tetracyclin repressor-like, C-terminal domain"/>
    <property type="match status" value="1"/>
</dbReference>
<dbReference type="SUPFAM" id="SSF46689">
    <property type="entry name" value="Homeodomain-like"/>
    <property type="match status" value="1"/>
</dbReference>
<dbReference type="Gene3D" id="1.10.357.10">
    <property type="entry name" value="Tetracycline Repressor, domain 2"/>
    <property type="match status" value="1"/>
</dbReference>
<evidence type="ECO:0000256" key="1">
    <source>
        <dbReference type="ARBA" id="ARBA00023125"/>
    </source>
</evidence>
<dbReference type="Pfam" id="PF00440">
    <property type="entry name" value="TetR_N"/>
    <property type="match status" value="1"/>
</dbReference>
<name>A0ABW1VHM1_9MICO</name>
<evidence type="ECO:0000313" key="5">
    <source>
        <dbReference type="Proteomes" id="UP001596306"/>
    </source>
</evidence>
<dbReference type="InterPro" id="IPR036271">
    <property type="entry name" value="Tet_transcr_reg_TetR-rel_C_sf"/>
</dbReference>
<dbReference type="InterPro" id="IPR050109">
    <property type="entry name" value="HTH-type_TetR-like_transc_reg"/>
</dbReference>
<feature type="DNA-binding region" description="H-T-H motif" evidence="2">
    <location>
        <begin position="29"/>
        <end position="48"/>
    </location>
</feature>
<feature type="domain" description="HTH tetR-type" evidence="3">
    <location>
        <begin position="6"/>
        <end position="66"/>
    </location>
</feature>
<sequence length="199" mass="22279">MAWDTERTRRLLLEAAAVEFSARGLAGARVDRIAAQAGVNKERIYQYFGKKDELFDTVISTQLKHVMDEVPIEGYGPKAMADYAGRLFEHHRADDSLPRLLFWEGLERGEYVIDRADRADRCASKVDRALEVLPGISREDAADLLLTIICLCDAWAVLPELDGLMAGKTTGRVERRRVAVMRTVELMAEALVVSLEGSR</sequence>
<protein>
    <submittedName>
        <fullName evidence="4">TetR/AcrR family transcriptional regulator</fullName>
    </submittedName>
</protein>
<proteinExistence type="predicted"/>
<accession>A0ABW1VHM1</accession>
<evidence type="ECO:0000259" key="3">
    <source>
        <dbReference type="PROSITE" id="PS50977"/>
    </source>
</evidence>
<dbReference type="PRINTS" id="PR00455">
    <property type="entry name" value="HTHTETR"/>
</dbReference>
<keyword evidence="5" id="KW-1185">Reference proteome</keyword>
<dbReference type="Proteomes" id="UP001596306">
    <property type="component" value="Unassembled WGS sequence"/>
</dbReference>
<evidence type="ECO:0000313" key="4">
    <source>
        <dbReference type="EMBL" id="MFC6355999.1"/>
    </source>
</evidence>